<proteinExistence type="predicted"/>
<dbReference type="InterPro" id="IPR028309">
    <property type="entry name" value="RB_fam"/>
</dbReference>
<dbReference type="Gene3D" id="1.10.472.140">
    <property type="match status" value="1"/>
</dbReference>
<evidence type="ECO:0000313" key="2">
    <source>
        <dbReference type="Ensembl" id="ENSCVAP00000017250.1"/>
    </source>
</evidence>
<sequence length="392" mass="44303">MDEEASTEAWRSYENISRNFTLEGSELHWLACALYVACRSSVPTVGKGTAEGNYVSLTRILRCSEMSLIEFFSKLKKWQDMANLPQDFRRSTDKLERNFTVSAVIFKKYVPIFKSIFKAPSEEPARVHRSRKQRRHPCTVTEVFNFCWVLFVHAKGLPEDFTNKDFRPSAGPFCFVQQLCELHDGLVLEAKGVKEHFWKPFIRKLFHKRILRGKEDSLTGFLDPMNFGDSFLSLSRLYEEHVLATGSLDERIFTGEGANDNIGTPGPCLCEGMENQDSNASVLKVSTPLTGRKYIQEIRLSSPLSSAMKSVGRLHTLLSGTKHGPSAKLAEILRCVEGDQRSTASDLLACITVLLLNLHSYLFYFIAEINVIPVEFLYSTVQKCVKTKGCLS</sequence>
<accession>A0A3Q2G3W7</accession>
<dbReference type="GO" id="GO:0005667">
    <property type="term" value="C:transcription regulator complex"/>
    <property type="evidence" value="ECO:0007669"/>
    <property type="project" value="TreeGrafter"/>
</dbReference>
<dbReference type="PANTHER" id="PTHR13742">
    <property type="entry name" value="RETINOBLASTOMA-ASSOCIATED PROTEIN RB -RELATED"/>
    <property type="match status" value="1"/>
</dbReference>
<dbReference type="GO" id="GO:0000785">
    <property type="term" value="C:chromatin"/>
    <property type="evidence" value="ECO:0007669"/>
    <property type="project" value="TreeGrafter"/>
</dbReference>
<dbReference type="InterPro" id="IPR024599">
    <property type="entry name" value="RB_N"/>
</dbReference>
<dbReference type="GO" id="GO:2000134">
    <property type="term" value="P:negative regulation of G1/S transition of mitotic cell cycle"/>
    <property type="evidence" value="ECO:0007669"/>
    <property type="project" value="TreeGrafter"/>
</dbReference>
<reference evidence="2" key="2">
    <citation type="submission" date="2025-09" db="UniProtKB">
        <authorList>
            <consortium name="Ensembl"/>
        </authorList>
    </citation>
    <scope>IDENTIFICATION</scope>
</reference>
<dbReference type="AlphaFoldDB" id="A0A3Q2G3W7"/>
<dbReference type="GO" id="GO:0006357">
    <property type="term" value="P:regulation of transcription by RNA polymerase II"/>
    <property type="evidence" value="ECO:0007669"/>
    <property type="project" value="InterPro"/>
</dbReference>
<feature type="domain" description="Retinoblastoma-associated protein N-terminal" evidence="1">
    <location>
        <begin position="40"/>
        <end position="188"/>
    </location>
</feature>
<dbReference type="GO" id="GO:0030154">
    <property type="term" value="P:cell differentiation"/>
    <property type="evidence" value="ECO:0007669"/>
    <property type="project" value="TreeGrafter"/>
</dbReference>
<dbReference type="PANTHER" id="PTHR13742:SF8">
    <property type="entry name" value="RETINOBLASTOMA-LIKE PROTEIN 2"/>
    <property type="match status" value="1"/>
</dbReference>
<dbReference type="Proteomes" id="UP000265020">
    <property type="component" value="Unassembled WGS sequence"/>
</dbReference>
<organism evidence="2 3">
    <name type="scientific">Cyprinodon variegatus</name>
    <name type="common">Sheepshead minnow</name>
    <dbReference type="NCBI Taxonomy" id="28743"/>
    <lineage>
        <taxon>Eukaryota</taxon>
        <taxon>Metazoa</taxon>
        <taxon>Chordata</taxon>
        <taxon>Craniata</taxon>
        <taxon>Vertebrata</taxon>
        <taxon>Euteleostomi</taxon>
        <taxon>Actinopterygii</taxon>
        <taxon>Neopterygii</taxon>
        <taxon>Teleostei</taxon>
        <taxon>Neoteleostei</taxon>
        <taxon>Acanthomorphata</taxon>
        <taxon>Ovalentaria</taxon>
        <taxon>Atherinomorphae</taxon>
        <taxon>Cyprinodontiformes</taxon>
        <taxon>Cyprinodontidae</taxon>
        <taxon>Cyprinodon</taxon>
    </lineage>
</organism>
<evidence type="ECO:0000259" key="1">
    <source>
        <dbReference type="SMART" id="SM01367"/>
    </source>
</evidence>
<dbReference type="SMART" id="SM01367">
    <property type="entry name" value="DUF3452"/>
    <property type="match status" value="1"/>
</dbReference>
<dbReference type="Pfam" id="PF11934">
    <property type="entry name" value="DUF3452"/>
    <property type="match status" value="1"/>
</dbReference>
<keyword evidence="3" id="KW-1185">Reference proteome</keyword>
<protein>
    <submittedName>
        <fullName evidence="2">Retinoblastoma-like 2 (p130)</fullName>
    </submittedName>
</protein>
<dbReference type="GO" id="GO:0000977">
    <property type="term" value="F:RNA polymerase II transcription regulatory region sequence-specific DNA binding"/>
    <property type="evidence" value="ECO:0007669"/>
    <property type="project" value="TreeGrafter"/>
</dbReference>
<dbReference type="GeneTree" id="ENSGT00950000183202"/>
<reference evidence="2" key="1">
    <citation type="submission" date="2025-08" db="UniProtKB">
        <authorList>
            <consortium name="Ensembl"/>
        </authorList>
    </citation>
    <scope>IDENTIFICATION</scope>
</reference>
<name>A0A3Q2G3W7_CYPVA</name>
<dbReference type="Ensembl" id="ENSCVAT00000025851.1">
    <property type="protein sequence ID" value="ENSCVAP00000017250.1"/>
    <property type="gene ID" value="ENSCVAG00000020527.1"/>
</dbReference>
<evidence type="ECO:0000313" key="3">
    <source>
        <dbReference type="Proteomes" id="UP000265020"/>
    </source>
</evidence>